<dbReference type="Proteomes" id="UP000317243">
    <property type="component" value="Unassembled WGS sequence"/>
</dbReference>
<feature type="domain" description="ACT" evidence="1">
    <location>
        <begin position="24"/>
        <end position="162"/>
    </location>
</feature>
<reference evidence="2 3" key="1">
    <citation type="submission" date="2019-02" db="EMBL/GenBank/DDBJ databases">
        <title>Deep-cultivation of Planctomycetes and their phenomic and genomic characterization uncovers novel biology.</title>
        <authorList>
            <person name="Wiegand S."/>
            <person name="Jogler M."/>
            <person name="Boedeker C."/>
            <person name="Pinto D."/>
            <person name="Vollmers J."/>
            <person name="Rivas-Marin E."/>
            <person name="Kohn T."/>
            <person name="Peeters S.H."/>
            <person name="Heuer A."/>
            <person name="Rast P."/>
            <person name="Oberbeckmann S."/>
            <person name="Bunk B."/>
            <person name="Jeske O."/>
            <person name="Meyerdierks A."/>
            <person name="Storesund J.E."/>
            <person name="Kallscheuer N."/>
            <person name="Luecker S."/>
            <person name="Lage O.M."/>
            <person name="Pohl T."/>
            <person name="Merkel B.J."/>
            <person name="Hornburger P."/>
            <person name="Mueller R.-W."/>
            <person name="Bruemmer F."/>
            <person name="Labrenz M."/>
            <person name="Spormann A.M."/>
            <person name="Op Den Camp H."/>
            <person name="Overmann J."/>
            <person name="Amann R."/>
            <person name="Jetten M.S.M."/>
            <person name="Mascher T."/>
            <person name="Medema M.H."/>
            <person name="Devos D.P."/>
            <person name="Kaster A.-K."/>
            <person name="Ovreas L."/>
            <person name="Rohde M."/>
            <person name="Galperin M.Y."/>
            <person name="Jogler C."/>
        </authorList>
    </citation>
    <scope>NUCLEOTIDE SEQUENCE [LARGE SCALE GENOMIC DNA]</scope>
    <source>
        <strain evidence="2 3">KOR42</strain>
    </source>
</reference>
<dbReference type="SUPFAM" id="SSF55021">
    <property type="entry name" value="ACT-like"/>
    <property type="match status" value="1"/>
</dbReference>
<sequence length="168" mass="19024">MPSDFDNDDPVSPITARGRDWPCLRQFCVFMENRVGKLHSLLKQIEHHDLRILALSVVDTVDFAVARIMVDETDRAREIFELSGLNFIENDILGVQLPDDDKPFVSIFLALVAAEINISYTYPLLFRRGGKGAIAVYVDDVDQAGNILKDQGHHLLAEQDLMSDDEYF</sequence>
<keyword evidence="3" id="KW-1185">Reference proteome</keyword>
<dbReference type="PANTHER" id="PTHR40099">
    <property type="entry name" value="ACETOLACTATE SYNTHASE, SMALL SUBUNIT"/>
    <property type="match status" value="1"/>
</dbReference>
<dbReference type="Gene3D" id="3.30.2130.10">
    <property type="entry name" value="VC0802-like"/>
    <property type="match status" value="1"/>
</dbReference>
<name>A0A5C5VP84_9PLAN</name>
<dbReference type="OrthoDB" id="287144at2"/>
<dbReference type="InterPro" id="IPR045865">
    <property type="entry name" value="ACT-like_dom_sf"/>
</dbReference>
<dbReference type="EMBL" id="SIHI01000059">
    <property type="protein sequence ID" value="TWT39920.1"/>
    <property type="molecule type" value="Genomic_DNA"/>
</dbReference>
<evidence type="ECO:0000313" key="3">
    <source>
        <dbReference type="Proteomes" id="UP000317243"/>
    </source>
</evidence>
<dbReference type="PANTHER" id="PTHR40099:SF1">
    <property type="entry name" value="ACETOLACTATE SYNTHASE, SMALL SUBUNIT"/>
    <property type="match status" value="1"/>
</dbReference>
<evidence type="ECO:0000313" key="2">
    <source>
        <dbReference type="EMBL" id="TWT39920.1"/>
    </source>
</evidence>
<proteinExistence type="predicted"/>
<comment type="caution">
    <text evidence="2">The sequence shown here is derived from an EMBL/GenBank/DDBJ whole genome shotgun (WGS) entry which is preliminary data.</text>
</comment>
<dbReference type="AlphaFoldDB" id="A0A5C5VP84"/>
<evidence type="ECO:0000259" key="1">
    <source>
        <dbReference type="Pfam" id="PF19571"/>
    </source>
</evidence>
<dbReference type="InterPro" id="IPR045739">
    <property type="entry name" value="ACT_dom_pair"/>
</dbReference>
<dbReference type="RefSeq" id="WP_146512335.1">
    <property type="nucleotide sequence ID" value="NZ_SIHI01000059.1"/>
</dbReference>
<organism evidence="2 3">
    <name type="scientific">Thalassoglobus neptunius</name>
    <dbReference type="NCBI Taxonomy" id="1938619"/>
    <lineage>
        <taxon>Bacteria</taxon>
        <taxon>Pseudomonadati</taxon>
        <taxon>Planctomycetota</taxon>
        <taxon>Planctomycetia</taxon>
        <taxon>Planctomycetales</taxon>
        <taxon>Planctomycetaceae</taxon>
        <taxon>Thalassoglobus</taxon>
    </lineage>
</organism>
<protein>
    <recommendedName>
        <fullName evidence="1">ACT domain-containing protein</fullName>
    </recommendedName>
</protein>
<accession>A0A5C5VP84</accession>
<dbReference type="Pfam" id="PF19571">
    <property type="entry name" value="ACT_8"/>
    <property type="match status" value="1"/>
</dbReference>
<gene>
    <name evidence="2" type="ORF">KOR42_50420</name>
</gene>